<feature type="transmembrane region" description="Helical" evidence="2">
    <location>
        <begin position="633"/>
        <end position="653"/>
    </location>
</feature>
<dbReference type="PANTHER" id="PTHR10566">
    <property type="entry name" value="CHAPERONE-ACTIVITY OF BC1 COMPLEX CABC1 -RELATED"/>
    <property type="match status" value="1"/>
</dbReference>
<accession>A0A4Y9R3E3</accession>
<keyword evidence="2" id="KW-1133">Transmembrane helix</keyword>
<dbReference type="Gene3D" id="1.10.510.10">
    <property type="entry name" value="Transferase(Phosphotransferase) domain 1"/>
    <property type="match status" value="1"/>
</dbReference>
<feature type="transmembrane region" description="Helical" evidence="2">
    <location>
        <begin position="6"/>
        <end position="25"/>
    </location>
</feature>
<organism evidence="4 5">
    <name type="scientific">Orlajensenia leifsoniae</name>
    <dbReference type="NCBI Taxonomy" id="2561933"/>
    <lineage>
        <taxon>Bacteria</taxon>
        <taxon>Bacillati</taxon>
        <taxon>Actinomycetota</taxon>
        <taxon>Actinomycetes</taxon>
        <taxon>Micrococcales</taxon>
        <taxon>Microbacteriaceae</taxon>
        <taxon>Orlajensenia</taxon>
    </lineage>
</organism>
<reference evidence="4 5" key="1">
    <citation type="journal article" date="2018" name="J. Microbiol.">
        <title>Leifsonia flava sp. nov., a novel actinobacterium isolated from the rhizosphere of Aquilegia viridiflora.</title>
        <authorList>
            <person name="Cai Y."/>
            <person name="Tao W.Z."/>
            <person name="Ma Y.J."/>
            <person name="Cheng J."/>
            <person name="Zhang M.Y."/>
            <person name="Zhang Y.X."/>
        </authorList>
    </citation>
    <scope>NUCLEOTIDE SEQUENCE [LARGE SCALE GENOMIC DNA]</scope>
    <source>
        <strain evidence="4 5">SYP-B2174</strain>
    </source>
</reference>
<dbReference type="InterPro" id="IPR011009">
    <property type="entry name" value="Kinase-like_dom_sf"/>
</dbReference>
<feature type="domain" description="ABC1 atypical kinase-like" evidence="3">
    <location>
        <begin position="203"/>
        <end position="445"/>
    </location>
</feature>
<keyword evidence="5" id="KW-1185">Reference proteome</keyword>
<evidence type="ECO:0000313" key="4">
    <source>
        <dbReference type="EMBL" id="TFV98787.1"/>
    </source>
</evidence>
<evidence type="ECO:0000256" key="1">
    <source>
        <dbReference type="ARBA" id="ARBA00009670"/>
    </source>
</evidence>
<dbReference type="InterPro" id="IPR050154">
    <property type="entry name" value="UbiB_kinase"/>
</dbReference>
<evidence type="ECO:0000313" key="5">
    <source>
        <dbReference type="Proteomes" id="UP000298127"/>
    </source>
</evidence>
<dbReference type="GO" id="GO:0016301">
    <property type="term" value="F:kinase activity"/>
    <property type="evidence" value="ECO:0007669"/>
    <property type="project" value="UniProtKB-KW"/>
</dbReference>
<keyword evidence="2" id="KW-0812">Transmembrane</keyword>
<protein>
    <submittedName>
        <fullName evidence="4">AarF/ABC1/UbiB kinase family protein</fullName>
    </submittedName>
</protein>
<evidence type="ECO:0000259" key="3">
    <source>
        <dbReference type="Pfam" id="PF03109"/>
    </source>
</evidence>
<dbReference type="EMBL" id="SPQZ01000002">
    <property type="protein sequence ID" value="TFV98787.1"/>
    <property type="molecule type" value="Genomic_DNA"/>
</dbReference>
<dbReference type="CDD" id="cd05121">
    <property type="entry name" value="ABC1_ADCK3-like"/>
    <property type="match status" value="1"/>
</dbReference>
<feature type="transmembrane region" description="Helical" evidence="2">
    <location>
        <begin position="603"/>
        <end position="621"/>
    </location>
</feature>
<keyword evidence="4" id="KW-0418">Kinase</keyword>
<gene>
    <name evidence="4" type="ORF">E4M00_04560</name>
</gene>
<dbReference type="InterPro" id="IPR004147">
    <property type="entry name" value="ABC1_dom"/>
</dbReference>
<keyword evidence="2" id="KW-0472">Membrane</keyword>
<feature type="transmembrane region" description="Helical" evidence="2">
    <location>
        <begin position="74"/>
        <end position="98"/>
    </location>
</feature>
<evidence type="ECO:0000256" key="2">
    <source>
        <dbReference type="SAM" id="Phobius"/>
    </source>
</evidence>
<proteinExistence type="inferred from homology"/>
<dbReference type="PANTHER" id="PTHR10566:SF113">
    <property type="entry name" value="PROTEIN ACTIVITY OF BC1 COMPLEX KINASE 7, CHLOROPLASTIC"/>
    <property type="match status" value="1"/>
</dbReference>
<dbReference type="RefSeq" id="WP_135119321.1">
    <property type="nucleotide sequence ID" value="NZ_SPQZ01000002.1"/>
</dbReference>
<name>A0A4Y9R3E3_9MICO</name>
<feature type="transmembrane region" description="Helical" evidence="2">
    <location>
        <begin position="37"/>
        <end position="54"/>
    </location>
</feature>
<dbReference type="Proteomes" id="UP000298127">
    <property type="component" value="Unassembled WGS sequence"/>
</dbReference>
<sequence>MFDSFLFWALFVGLGLVYAIGVGFATRSLMGAPVGWPRTYVVGLLVYAASWPFAASTAAQSGVVDAAGDLDVPWLVAALFIALSFGWVFAFGVAILVVSEALFPTQALPNPITSFRDLLHRRRRTQRYLEILSILSRHGIGWVIQGRRRSAARHPVRPQRTSTPQALVNALNDAGVTFVKLGQVLATRRDLLPAPYIEALSTLQTSASTLPWESIREVIETEIGGPIDTVFAEVSETPLAAASVAQVHAGRLHDGTPVVLKVQRPGAAAQVAADVDIIVRLATRLEERTSWGRDFGAVTLATGFARSLSEELDYRIEFRNTRQVRSAVAASRNDMLIVPRVYDEASTRRLLTMDRVDGTPLNASRRHLASLPPAQREELAAGLLDSVLEQIVVQGVFHADLHPGNLLLGDDGRLGMIDFGAVGVLERSMREGLATLLVAAASEDDIATTDALLLLVDAPDGADLAALQADIGRVLTLMKHSDGNSSIFSQLLDVVREHRLGVPVPLGIAFRSIITLQSCLRILDPRFDMAERALDRVPHFLGRLLAPRAVLGSLEAQTAILIATVRKLPRRLDSLTTNVEKAVRALGGPQDHGWVGEIVTESVGALIAIALVALGIVLVVADAGPLITPNVRLYSFLGASIALAGFVLILRSLRRLFVRNPR</sequence>
<comment type="similarity">
    <text evidence="1">Belongs to the protein kinase superfamily. ADCK protein kinase family.</text>
</comment>
<dbReference type="Pfam" id="PF03109">
    <property type="entry name" value="ABC1"/>
    <property type="match status" value="1"/>
</dbReference>
<dbReference type="SUPFAM" id="SSF56112">
    <property type="entry name" value="Protein kinase-like (PK-like)"/>
    <property type="match status" value="1"/>
</dbReference>
<keyword evidence="4" id="KW-0808">Transferase</keyword>
<dbReference type="AlphaFoldDB" id="A0A4Y9R3E3"/>
<comment type="caution">
    <text evidence="4">The sequence shown here is derived from an EMBL/GenBank/DDBJ whole genome shotgun (WGS) entry which is preliminary data.</text>
</comment>